<dbReference type="AlphaFoldDB" id="A0A9D4K3Q5"/>
<evidence type="ECO:0000313" key="2">
    <source>
        <dbReference type="Proteomes" id="UP000828390"/>
    </source>
</evidence>
<name>A0A9D4K3Q5_DREPO</name>
<comment type="caution">
    <text evidence="1">The sequence shown here is derived from an EMBL/GenBank/DDBJ whole genome shotgun (WGS) entry which is preliminary data.</text>
</comment>
<keyword evidence="2" id="KW-1185">Reference proteome</keyword>
<dbReference type="Proteomes" id="UP000828390">
    <property type="component" value="Unassembled WGS sequence"/>
</dbReference>
<protein>
    <submittedName>
        <fullName evidence="1">Uncharacterized protein</fullName>
    </submittedName>
</protein>
<dbReference type="EMBL" id="JAIWYP010000004">
    <property type="protein sequence ID" value="KAH3832414.1"/>
    <property type="molecule type" value="Genomic_DNA"/>
</dbReference>
<accession>A0A9D4K3Q5</accession>
<reference evidence="1" key="1">
    <citation type="journal article" date="2019" name="bioRxiv">
        <title>The Genome of the Zebra Mussel, Dreissena polymorpha: A Resource for Invasive Species Research.</title>
        <authorList>
            <person name="McCartney M.A."/>
            <person name="Auch B."/>
            <person name="Kono T."/>
            <person name="Mallez S."/>
            <person name="Zhang Y."/>
            <person name="Obille A."/>
            <person name="Becker A."/>
            <person name="Abrahante J.E."/>
            <person name="Garbe J."/>
            <person name="Badalamenti J.P."/>
            <person name="Herman A."/>
            <person name="Mangelson H."/>
            <person name="Liachko I."/>
            <person name="Sullivan S."/>
            <person name="Sone E.D."/>
            <person name="Koren S."/>
            <person name="Silverstein K.A.T."/>
            <person name="Beckman K.B."/>
            <person name="Gohl D.M."/>
        </authorList>
    </citation>
    <scope>NUCLEOTIDE SEQUENCE</scope>
    <source>
        <strain evidence="1">Duluth1</strain>
        <tissue evidence="1">Whole animal</tissue>
    </source>
</reference>
<gene>
    <name evidence="1" type="ORF">DPMN_105701</name>
</gene>
<evidence type="ECO:0000313" key="1">
    <source>
        <dbReference type="EMBL" id="KAH3832414.1"/>
    </source>
</evidence>
<sequence length="53" mass="6246">MRSLTDRKMLLVRICLGEPILTYSEKSYARPLCKSCQKNKYHCCNKQFYATVI</sequence>
<reference evidence="1" key="2">
    <citation type="submission" date="2020-11" db="EMBL/GenBank/DDBJ databases">
        <authorList>
            <person name="McCartney M.A."/>
            <person name="Auch B."/>
            <person name="Kono T."/>
            <person name="Mallez S."/>
            <person name="Becker A."/>
            <person name="Gohl D.M."/>
            <person name="Silverstein K.A.T."/>
            <person name="Koren S."/>
            <person name="Bechman K.B."/>
            <person name="Herman A."/>
            <person name="Abrahante J.E."/>
            <person name="Garbe J."/>
        </authorList>
    </citation>
    <scope>NUCLEOTIDE SEQUENCE</scope>
    <source>
        <strain evidence="1">Duluth1</strain>
        <tissue evidence="1">Whole animal</tissue>
    </source>
</reference>
<organism evidence="1 2">
    <name type="scientific">Dreissena polymorpha</name>
    <name type="common">Zebra mussel</name>
    <name type="synonym">Mytilus polymorpha</name>
    <dbReference type="NCBI Taxonomy" id="45954"/>
    <lineage>
        <taxon>Eukaryota</taxon>
        <taxon>Metazoa</taxon>
        <taxon>Spiralia</taxon>
        <taxon>Lophotrochozoa</taxon>
        <taxon>Mollusca</taxon>
        <taxon>Bivalvia</taxon>
        <taxon>Autobranchia</taxon>
        <taxon>Heteroconchia</taxon>
        <taxon>Euheterodonta</taxon>
        <taxon>Imparidentia</taxon>
        <taxon>Neoheterodontei</taxon>
        <taxon>Myida</taxon>
        <taxon>Dreissenoidea</taxon>
        <taxon>Dreissenidae</taxon>
        <taxon>Dreissena</taxon>
    </lineage>
</organism>
<proteinExistence type="predicted"/>